<protein>
    <submittedName>
        <fullName evidence="1">Four helix bundle protein</fullName>
    </submittedName>
</protein>
<evidence type="ECO:0000313" key="2">
    <source>
        <dbReference type="Proteomes" id="UP001200145"/>
    </source>
</evidence>
<dbReference type="InterPro" id="IPR036583">
    <property type="entry name" value="23S_rRNA_IVS_sf"/>
</dbReference>
<gene>
    <name evidence="1" type="ORF">L0U88_16630</name>
</gene>
<dbReference type="Proteomes" id="UP001200145">
    <property type="component" value="Unassembled WGS sequence"/>
</dbReference>
<accession>A0ABS9BL14</accession>
<reference evidence="1 2" key="1">
    <citation type="submission" date="2022-01" db="EMBL/GenBank/DDBJ databases">
        <title>Flavihumibacter sp. nov., isolated from sediment of a river.</title>
        <authorList>
            <person name="Liu H."/>
        </authorList>
    </citation>
    <scope>NUCLEOTIDE SEQUENCE [LARGE SCALE GENOMIC DNA]</scope>
    <source>
        <strain evidence="1 2">RY-1</strain>
    </source>
</reference>
<dbReference type="EMBL" id="JAKEVY010000004">
    <property type="protein sequence ID" value="MCF1716270.1"/>
    <property type="molecule type" value="Genomic_DNA"/>
</dbReference>
<evidence type="ECO:0000313" key="1">
    <source>
        <dbReference type="EMBL" id="MCF1716270.1"/>
    </source>
</evidence>
<dbReference type="NCBIfam" id="TIGR02436">
    <property type="entry name" value="four helix bundle protein"/>
    <property type="match status" value="1"/>
</dbReference>
<keyword evidence="2" id="KW-1185">Reference proteome</keyword>
<dbReference type="SUPFAM" id="SSF158446">
    <property type="entry name" value="IVS-encoded protein-like"/>
    <property type="match status" value="1"/>
</dbReference>
<sequence length="124" mass="13891">MGAKELLFRTREFALNVIQILDKLPDSIGNKTIKNQLVRSATGMAANYRASTKSRSLKEFTARLGVVIEEADESWFWLDLLEVLNPKLSEISLLKSEAFQLTAIFTSSVKTIKRNACEKAPNNS</sequence>
<proteinExistence type="predicted"/>
<organism evidence="1 2">
    <name type="scientific">Flavihumibacter fluminis</name>
    <dbReference type="NCBI Taxonomy" id="2909236"/>
    <lineage>
        <taxon>Bacteria</taxon>
        <taxon>Pseudomonadati</taxon>
        <taxon>Bacteroidota</taxon>
        <taxon>Chitinophagia</taxon>
        <taxon>Chitinophagales</taxon>
        <taxon>Chitinophagaceae</taxon>
        <taxon>Flavihumibacter</taxon>
    </lineage>
</organism>
<dbReference type="RefSeq" id="WP_234867311.1">
    <property type="nucleotide sequence ID" value="NZ_JAKEVY010000004.1"/>
</dbReference>
<name>A0ABS9BL14_9BACT</name>
<dbReference type="InterPro" id="IPR012657">
    <property type="entry name" value="23S_rRNA-intervening_sequence"/>
</dbReference>
<comment type="caution">
    <text evidence="1">The sequence shown here is derived from an EMBL/GenBank/DDBJ whole genome shotgun (WGS) entry which is preliminary data.</text>
</comment>
<dbReference type="Gene3D" id="1.20.1440.60">
    <property type="entry name" value="23S rRNA-intervening sequence"/>
    <property type="match status" value="1"/>
</dbReference>